<reference evidence="2" key="1">
    <citation type="submission" date="2023-01" db="EMBL/GenBank/DDBJ databases">
        <title>The chitinases involved in constricting ring structure development in the nematode-trapping fungus Drechslerella dactyloides.</title>
        <authorList>
            <person name="Wang R."/>
            <person name="Zhang L."/>
            <person name="Tang P."/>
            <person name="Li S."/>
            <person name="Liang L."/>
        </authorList>
    </citation>
    <scope>NUCLEOTIDE SEQUENCE</scope>
    <source>
        <strain evidence="2">YMF1.00031</strain>
    </source>
</reference>
<keyword evidence="1" id="KW-1133">Transmembrane helix</keyword>
<comment type="caution">
    <text evidence="2">The sequence shown here is derived from an EMBL/GenBank/DDBJ whole genome shotgun (WGS) entry which is preliminary data.</text>
</comment>
<feature type="transmembrane region" description="Helical" evidence="1">
    <location>
        <begin position="18"/>
        <end position="37"/>
    </location>
</feature>
<organism evidence="2 3">
    <name type="scientific">Drechslerella dactyloides</name>
    <name type="common">Nematode-trapping fungus</name>
    <name type="synonym">Arthrobotrys dactyloides</name>
    <dbReference type="NCBI Taxonomy" id="74499"/>
    <lineage>
        <taxon>Eukaryota</taxon>
        <taxon>Fungi</taxon>
        <taxon>Dikarya</taxon>
        <taxon>Ascomycota</taxon>
        <taxon>Pezizomycotina</taxon>
        <taxon>Orbiliomycetes</taxon>
        <taxon>Orbiliales</taxon>
        <taxon>Orbiliaceae</taxon>
        <taxon>Drechslerella</taxon>
    </lineage>
</organism>
<dbReference type="AlphaFoldDB" id="A0AAD6NFS0"/>
<protein>
    <submittedName>
        <fullName evidence="2">Uncharacterized protein</fullName>
    </submittedName>
</protein>
<keyword evidence="1" id="KW-0472">Membrane</keyword>
<name>A0AAD6NFS0_DREDA</name>
<evidence type="ECO:0000313" key="3">
    <source>
        <dbReference type="Proteomes" id="UP001221413"/>
    </source>
</evidence>
<keyword evidence="3" id="KW-1185">Reference proteome</keyword>
<proteinExistence type="predicted"/>
<feature type="transmembrane region" description="Helical" evidence="1">
    <location>
        <begin position="112"/>
        <end position="133"/>
    </location>
</feature>
<dbReference type="EMBL" id="JAQGDS010000012">
    <property type="protein sequence ID" value="KAJ6256509.1"/>
    <property type="molecule type" value="Genomic_DNA"/>
</dbReference>
<dbReference type="Proteomes" id="UP001221413">
    <property type="component" value="Unassembled WGS sequence"/>
</dbReference>
<accession>A0AAD6NFS0</accession>
<gene>
    <name evidence="2" type="ORF">Dda_8371</name>
</gene>
<sequence>MNFIVDPLAPPDWDRRSFSTFICILSVSIVGGIFWFFRMYGKHQIYGRFMADDLLMALAEGLVEFEDFGLLPLAEIIYATVAAISTYCDFICFLLPFLFIKMRHLIHERKQLQYGWMFITFMTTGISICRGFAIKPATSEYSTEARDLVILGVLELNMGVITTSVPACQIWMVAEPLDKLRYTWPLRHLWALYLRSRPLRDFLIRNTRDPATFLHSVFEEARQSRHYARLMSLPFYSNLFKAKGTVPTQRDLGQHSKLNLMKLRLREWCLSEFKQLHRSIQGLLGIEPKEDQLFDIELRDIDANQSNMPQSQQFLETACDEPELWIDEEDLSSEDPLLPEKIDEYISNRNYNILFPSTETVIQTRFEEALANHEYAELENIERIANRRLYDINGSRKTKRSTVLWGIRTWKDKARTLARVINT</sequence>
<evidence type="ECO:0000313" key="2">
    <source>
        <dbReference type="EMBL" id="KAJ6256509.1"/>
    </source>
</evidence>
<feature type="transmembrane region" description="Helical" evidence="1">
    <location>
        <begin position="77"/>
        <end position="100"/>
    </location>
</feature>
<keyword evidence="1" id="KW-0812">Transmembrane</keyword>
<evidence type="ECO:0000256" key="1">
    <source>
        <dbReference type="SAM" id="Phobius"/>
    </source>
</evidence>